<dbReference type="EMBL" id="JAIWYP010000009">
    <property type="protein sequence ID" value="KAH3774851.1"/>
    <property type="molecule type" value="Genomic_DNA"/>
</dbReference>
<sequence>MVSGVSPYFTNAVTTASISVGAVIGTTVYTVSYTDHDVHDISTLSVTMDTNAFFNFEIPGL</sequence>
<evidence type="ECO:0000313" key="2">
    <source>
        <dbReference type="Proteomes" id="UP000828390"/>
    </source>
</evidence>
<dbReference type="SUPFAM" id="SSF49313">
    <property type="entry name" value="Cadherin-like"/>
    <property type="match status" value="1"/>
</dbReference>
<gene>
    <name evidence="1" type="ORF">DPMN_176244</name>
</gene>
<reference evidence="1" key="2">
    <citation type="submission" date="2020-11" db="EMBL/GenBank/DDBJ databases">
        <authorList>
            <person name="McCartney M.A."/>
            <person name="Auch B."/>
            <person name="Kono T."/>
            <person name="Mallez S."/>
            <person name="Becker A."/>
            <person name="Gohl D.M."/>
            <person name="Silverstein K.A.T."/>
            <person name="Koren S."/>
            <person name="Bechman K.B."/>
            <person name="Herman A."/>
            <person name="Abrahante J.E."/>
            <person name="Garbe J."/>
        </authorList>
    </citation>
    <scope>NUCLEOTIDE SEQUENCE</scope>
    <source>
        <strain evidence="1">Duluth1</strain>
        <tissue evidence="1">Whole animal</tissue>
    </source>
</reference>
<dbReference type="Proteomes" id="UP000828390">
    <property type="component" value="Unassembled WGS sequence"/>
</dbReference>
<comment type="caution">
    <text evidence="1">The sequence shown here is derived from an EMBL/GenBank/DDBJ whole genome shotgun (WGS) entry which is preliminary data.</text>
</comment>
<dbReference type="GO" id="GO:0016020">
    <property type="term" value="C:membrane"/>
    <property type="evidence" value="ECO:0007669"/>
    <property type="project" value="InterPro"/>
</dbReference>
<reference evidence="1" key="1">
    <citation type="journal article" date="2019" name="bioRxiv">
        <title>The Genome of the Zebra Mussel, Dreissena polymorpha: A Resource for Invasive Species Research.</title>
        <authorList>
            <person name="McCartney M.A."/>
            <person name="Auch B."/>
            <person name="Kono T."/>
            <person name="Mallez S."/>
            <person name="Zhang Y."/>
            <person name="Obille A."/>
            <person name="Becker A."/>
            <person name="Abrahante J.E."/>
            <person name="Garbe J."/>
            <person name="Badalamenti J.P."/>
            <person name="Herman A."/>
            <person name="Mangelson H."/>
            <person name="Liachko I."/>
            <person name="Sullivan S."/>
            <person name="Sone E.D."/>
            <person name="Koren S."/>
            <person name="Silverstein K.A.T."/>
            <person name="Beckman K.B."/>
            <person name="Gohl D.M."/>
        </authorList>
    </citation>
    <scope>NUCLEOTIDE SEQUENCE</scope>
    <source>
        <strain evidence="1">Duluth1</strain>
        <tissue evidence="1">Whole animal</tissue>
    </source>
</reference>
<keyword evidence="2" id="KW-1185">Reference proteome</keyword>
<dbReference type="AlphaFoldDB" id="A0A9D4E9R1"/>
<accession>A0A9D4E9R1</accession>
<name>A0A9D4E9R1_DREPO</name>
<dbReference type="GO" id="GO:0005509">
    <property type="term" value="F:calcium ion binding"/>
    <property type="evidence" value="ECO:0007669"/>
    <property type="project" value="InterPro"/>
</dbReference>
<dbReference type="Gene3D" id="2.60.40.60">
    <property type="entry name" value="Cadherins"/>
    <property type="match status" value="1"/>
</dbReference>
<dbReference type="InterPro" id="IPR015919">
    <property type="entry name" value="Cadherin-like_sf"/>
</dbReference>
<organism evidence="1 2">
    <name type="scientific">Dreissena polymorpha</name>
    <name type="common">Zebra mussel</name>
    <name type="synonym">Mytilus polymorpha</name>
    <dbReference type="NCBI Taxonomy" id="45954"/>
    <lineage>
        <taxon>Eukaryota</taxon>
        <taxon>Metazoa</taxon>
        <taxon>Spiralia</taxon>
        <taxon>Lophotrochozoa</taxon>
        <taxon>Mollusca</taxon>
        <taxon>Bivalvia</taxon>
        <taxon>Autobranchia</taxon>
        <taxon>Heteroconchia</taxon>
        <taxon>Euheterodonta</taxon>
        <taxon>Imparidentia</taxon>
        <taxon>Neoheterodontei</taxon>
        <taxon>Myida</taxon>
        <taxon>Dreissenoidea</taxon>
        <taxon>Dreissenidae</taxon>
        <taxon>Dreissena</taxon>
    </lineage>
</organism>
<evidence type="ECO:0000313" key="1">
    <source>
        <dbReference type="EMBL" id="KAH3774851.1"/>
    </source>
</evidence>
<protein>
    <submittedName>
        <fullName evidence="1">Uncharacterized protein</fullName>
    </submittedName>
</protein>
<proteinExistence type="predicted"/>